<dbReference type="PROSITE" id="PS51898">
    <property type="entry name" value="TYR_RECOMBINASE"/>
    <property type="match status" value="1"/>
</dbReference>
<dbReference type="RefSeq" id="WP_077027396.1">
    <property type="nucleotide sequence ID" value="NZ_CP017641.1"/>
</dbReference>
<dbReference type="PANTHER" id="PTHR30349">
    <property type="entry name" value="PHAGE INTEGRASE-RELATED"/>
    <property type="match status" value="1"/>
</dbReference>
<dbReference type="STRING" id="1891926.Fuma_06025"/>
<evidence type="ECO:0000256" key="1">
    <source>
        <dbReference type="ARBA" id="ARBA00008857"/>
    </source>
</evidence>
<dbReference type="AlphaFoldDB" id="A0A1P8WQM0"/>
<dbReference type="KEGG" id="fmr:Fuma_06025"/>
<gene>
    <name evidence="5" type="primary">xerC_7</name>
    <name evidence="5" type="ORF">Fuma_06025</name>
</gene>
<comment type="similarity">
    <text evidence="1">Belongs to the 'phage' integrase family.</text>
</comment>
<reference evidence="5 6" key="1">
    <citation type="journal article" date="2016" name="Front. Microbiol.">
        <title>Fuerstia marisgermanicae gen. nov., sp. nov., an Unusual Member of the Phylum Planctomycetes from the German Wadden Sea.</title>
        <authorList>
            <person name="Kohn T."/>
            <person name="Heuer A."/>
            <person name="Jogler M."/>
            <person name="Vollmers J."/>
            <person name="Boedeker C."/>
            <person name="Bunk B."/>
            <person name="Rast P."/>
            <person name="Borchert D."/>
            <person name="Glockner I."/>
            <person name="Freese H.M."/>
            <person name="Klenk H.P."/>
            <person name="Overmann J."/>
            <person name="Kaster A.K."/>
            <person name="Rohde M."/>
            <person name="Wiegand S."/>
            <person name="Jogler C."/>
        </authorList>
    </citation>
    <scope>NUCLEOTIDE SEQUENCE [LARGE SCALE GENOMIC DNA]</scope>
    <source>
        <strain evidence="5 6">NH11</strain>
    </source>
</reference>
<dbReference type="OrthoDB" id="9766545at2"/>
<dbReference type="Proteomes" id="UP000187735">
    <property type="component" value="Chromosome"/>
</dbReference>
<organism evidence="5 6">
    <name type="scientific">Fuerstiella marisgermanici</name>
    <dbReference type="NCBI Taxonomy" id="1891926"/>
    <lineage>
        <taxon>Bacteria</taxon>
        <taxon>Pseudomonadati</taxon>
        <taxon>Planctomycetota</taxon>
        <taxon>Planctomycetia</taxon>
        <taxon>Planctomycetales</taxon>
        <taxon>Planctomycetaceae</taxon>
        <taxon>Fuerstiella</taxon>
    </lineage>
</organism>
<protein>
    <submittedName>
        <fullName evidence="5">Tyrosine recombinase XerC</fullName>
    </submittedName>
</protein>
<evidence type="ECO:0000313" key="5">
    <source>
        <dbReference type="EMBL" id="APZ96356.1"/>
    </source>
</evidence>
<dbReference type="InterPro" id="IPR050090">
    <property type="entry name" value="Tyrosine_recombinase_XerCD"/>
</dbReference>
<dbReference type="SUPFAM" id="SSF56349">
    <property type="entry name" value="DNA breaking-rejoining enzymes"/>
    <property type="match status" value="1"/>
</dbReference>
<keyword evidence="2" id="KW-0238">DNA-binding</keyword>
<accession>A0A1P8WQM0</accession>
<evidence type="ECO:0000259" key="4">
    <source>
        <dbReference type="PROSITE" id="PS51898"/>
    </source>
</evidence>
<dbReference type="Pfam" id="PF00589">
    <property type="entry name" value="Phage_integrase"/>
    <property type="match status" value="1"/>
</dbReference>
<name>A0A1P8WQM0_9PLAN</name>
<dbReference type="GO" id="GO:0015074">
    <property type="term" value="P:DNA integration"/>
    <property type="evidence" value="ECO:0007669"/>
    <property type="project" value="InterPro"/>
</dbReference>
<dbReference type="Gene3D" id="1.10.443.10">
    <property type="entry name" value="Intergrase catalytic core"/>
    <property type="match status" value="1"/>
</dbReference>
<sequence length="312" mass="35981">MNLKSYVEQYVRYHQSLGKQFETQSRLLRAFVRKFNSSKTVETLTSTEVEAYIRESGTSRYWYIKYSTLEPLFRYALARGDIQRNPLPPDPPRRGPKLQPYIYSKAEIRRLLQATARYQKFPGTLEPITVRTLILLTYGAALRAGEVRRLNRKDVLLDDSLITVRDTKFYKSRLVPINEQVTEAMRAYLHRDSASQADGDAPAFTTRTGGRMATSTVAGHFRRVCAAAGIRRDDDGRFQTRLHDLRHSFAVHRLVQWYREGQDVQGLLPHLSVFLGHTQLAATQVYLSMTPQLLQEASQRFETYAFPETFHA</sequence>
<dbReference type="GO" id="GO:0006310">
    <property type="term" value="P:DNA recombination"/>
    <property type="evidence" value="ECO:0007669"/>
    <property type="project" value="UniProtKB-KW"/>
</dbReference>
<dbReference type="InterPro" id="IPR011010">
    <property type="entry name" value="DNA_brk_join_enz"/>
</dbReference>
<dbReference type="InterPro" id="IPR013762">
    <property type="entry name" value="Integrase-like_cat_sf"/>
</dbReference>
<proteinExistence type="inferred from homology"/>
<feature type="domain" description="Tyr recombinase" evidence="4">
    <location>
        <begin position="98"/>
        <end position="299"/>
    </location>
</feature>
<evidence type="ECO:0000256" key="2">
    <source>
        <dbReference type="ARBA" id="ARBA00023125"/>
    </source>
</evidence>
<dbReference type="InterPro" id="IPR002104">
    <property type="entry name" value="Integrase_catalytic"/>
</dbReference>
<dbReference type="EMBL" id="CP017641">
    <property type="protein sequence ID" value="APZ96356.1"/>
    <property type="molecule type" value="Genomic_DNA"/>
</dbReference>
<keyword evidence="3" id="KW-0233">DNA recombination</keyword>
<dbReference type="PANTHER" id="PTHR30349:SF41">
    <property type="entry name" value="INTEGRASE_RECOMBINASE PROTEIN MJ0367-RELATED"/>
    <property type="match status" value="1"/>
</dbReference>
<evidence type="ECO:0000256" key="3">
    <source>
        <dbReference type="ARBA" id="ARBA00023172"/>
    </source>
</evidence>
<keyword evidence="6" id="KW-1185">Reference proteome</keyword>
<dbReference type="GO" id="GO:0003677">
    <property type="term" value="F:DNA binding"/>
    <property type="evidence" value="ECO:0007669"/>
    <property type="project" value="UniProtKB-KW"/>
</dbReference>
<evidence type="ECO:0000313" key="6">
    <source>
        <dbReference type="Proteomes" id="UP000187735"/>
    </source>
</evidence>